<feature type="coiled-coil region" evidence="1">
    <location>
        <begin position="42"/>
        <end position="170"/>
    </location>
</feature>
<evidence type="ECO:0000256" key="2">
    <source>
        <dbReference type="SAM" id="MobiDB-lite"/>
    </source>
</evidence>
<gene>
    <name evidence="3" type="ORF">RIMI_LOCUS5103111</name>
</gene>
<dbReference type="Proteomes" id="UP001176940">
    <property type="component" value="Unassembled WGS sequence"/>
</dbReference>
<accession>A0ABN9L828</accession>
<evidence type="ECO:0000256" key="1">
    <source>
        <dbReference type="SAM" id="Coils"/>
    </source>
</evidence>
<dbReference type="PANTHER" id="PTHR18947:SF31">
    <property type="entry name" value="PROTEIN DAPLE"/>
    <property type="match status" value="1"/>
</dbReference>
<evidence type="ECO:0000313" key="4">
    <source>
        <dbReference type="Proteomes" id="UP001176940"/>
    </source>
</evidence>
<keyword evidence="4" id="KW-1185">Reference proteome</keyword>
<comment type="caution">
    <text evidence="3">The sequence shown here is derived from an EMBL/GenBank/DDBJ whole genome shotgun (WGS) entry which is preliminary data.</text>
</comment>
<organism evidence="3 4">
    <name type="scientific">Ranitomeya imitator</name>
    <name type="common">mimic poison frog</name>
    <dbReference type="NCBI Taxonomy" id="111125"/>
    <lineage>
        <taxon>Eukaryota</taxon>
        <taxon>Metazoa</taxon>
        <taxon>Chordata</taxon>
        <taxon>Craniata</taxon>
        <taxon>Vertebrata</taxon>
        <taxon>Euteleostomi</taxon>
        <taxon>Amphibia</taxon>
        <taxon>Batrachia</taxon>
        <taxon>Anura</taxon>
        <taxon>Neobatrachia</taxon>
        <taxon>Hyloidea</taxon>
        <taxon>Dendrobatidae</taxon>
        <taxon>Dendrobatinae</taxon>
        <taxon>Ranitomeya</taxon>
    </lineage>
</organism>
<proteinExistence type="predicted"/>
<dbReference type="EMBL" id="CAUEEQ010008560">
    <property type="protein sequence ID" value="CAJ0932486.1"/>
    <property type="molecule type" value="Genomic_DNA"/>
</dbReference>
<evidence type="ECO:0000313" key="3">
    <source>
        <dbReference type="EMBL" id="CAJ0932486.1"/>
    </source>
</evidence>
<feature type="region of interest" description="Disordered" evidence="2">
    <location>
        <begin position="217"/>
        <end position="248"/>
    </location>
</feature>
<evidence type="ECO:0008006" key="5">
    <source>
        <dbReference type="Google" id="ProtNLM"/>
    </source>
</evidence>
<reference evidence="3" key="1">
    <citation type="submission" date="2023-07" db="EMBL/GenBank/DDBJ databases">
        <authorList>
            <person name="Stuckert A."/>
        </authorList>
    </citation>
    <scope>NUCLEOTIDE SEQUENCE</scope>
</reference>
<sequence length="248" mass="28810">MLSTTRWGRCRKQISFLQENNTTLQTQTANLQVESSAAASQSVSLTSQIAQLQSQLSTLEGENDRVARQREEAIASHDALLRDHNHLVSLYERQSAEYEGLINQHSALKAQHKNLEQTNCILEDSYNNLLRHKAELEERDRALNCENKELQQEKRKNVQAAGEKEKLQEELQSSCINELQVEYNTLHKHTKDTKSSLNNSQMELNRWQAKFDELKEQHQNMDKTLTKHGQPLRDKLTHKKQKEKLEEK</sequence>
<feature type="compositionally biased region" description="Basic and acidic residues" evidence="2">
    <location>
        <begin position="217"/>
        <end position="235"/>
    </location>
</feature>
<keyword evidence="1" id="KW-0175">Coiled coil</keyword>
<name>A0ABN9L828_9NEOB</name>
<protein>
    <recommendedName>
        <fullName evidence="5">CCDC144C-like coiled-coil domain-containing protein</fullName>
    </recommendedName>
</protein>
<dbReference type="PANTHER" id="PTHR18947">
    <property type="entry name" value="HOOK PROTEINS"/>
    <property type="match status" value="1"/>
</dbReference>